<evidence type="ECO:0000259" key="2">
    <source>
        <dbReference type="Pfam" id="PF08386"/>
    </source>
</evidence>
<evidence type="ECO:0000313" key="4">
    <source>
        <dbReference type="Proteomes" id="UP000567293"/>
    </source>
</evidence>
<sequence>MLDESRGQLKTLNGIELYFELHGTGEPVLLLHGFSGSSQDWAAVASDWSRDFQLIVPDLRGHGRSSVLATPFRHADAAADILGLLDHLNVHTCKGLGVSGGGNVLLHMATRQPKRVEAMVLVSATPYFPAQARTIMRQYRDRLPPEQWEVLRRRHPAGDTQIESLLASTTAFADSYDDMNFTPPYLSTIQARTLIVQGDRDPLYPVELSVEMAKAIPRSSLWIVPDAGHGPVLGARWPEFLKTAAEFLHR</sequence>
<name>A0A7V8NPQ5_9BACT</name>
<feature type="domain" description="Peptidase S33 tripeptidyl aminopeptidase-like C-terminal" evidence="2">
    <location>
        <begin position="190"/>
        <end position="232"/>
    </location>
</feature>
<gene>
    <name evidence="3" type="ORF">HRJ53_09660</name>
</gene>
<dbReference type="Gene3D" id="3.40.50.1820">
    <property type="entry name" value="alpha/beta hydrolase"/>
    <property type="match status" value="1"/>
</dbReference>
<dbReference type="Pfam" id="PF00561">
    <property type="entry name" value="Abhydrolase_1"/>
    <property type="match status" value="1"/>
</dbReference>
<keyword evidence="4" id="KW-1185">Reference proteome</keyword>
<dbReference type="InterPro" id="IPR050266">
    <property type="entry name" value="AB_hydrolase_sf"/>
</dbReference>
<protein>
    <submittedName>
        <fullName evidence="3">Alpha/beta fold hydrolase</fullName>
    </submittedName>
</protein>
<dbReference type="InterPro" id="IPR029058">
    <property type="entry name" value="AB_hydrolase_fold"/>
</dbReference>
<comment type="caution">
    <text evidence="3">The sequence shown here is derived from an EMBL/GenBank/DDBJ whole genome shotgun (WGS) entry which is preliminary data.</text>
</comment>
<dbReference type="SUPFAM" id="SSF53474">
    <property type="entry name" value="alpha/beta-Hydrolases"/>
    <property type="match status" value="1"/>
</dbReference>
<dbReference type="PANTHER" id="PTHR43798">
    <property type="entry name" value="MONOACYLGLYCEROL LIPASE"/>
    <property type="match status" value="1"/>
</dbReference>
<dbReference type="InterPro" id="IPR013595">
    <property type="entry name" value="Pept_S33_TAP-like_C"/>
</dbReference>
<reference evidence="3" key="1">
    <citation type="submission" date="2020-06" db="EMBL/GenBank/DDBJ databases">
        <title>Legume-microbial interactions unlock mineral nutrients during tropical forest succession.</title>
        <authorList>
            <person name="Epihov D.Z."/>
        </authorList>
    </citation>
    <scope>NUCLEOTIDE SEQUENCE [LARGE SCALE GENOMIC DNA]</scope>
    <source>
        <strain evidence="3">Pan2503</strain>
    </source>
</reference>
<accession>A0A7V8NPQ5</accession>
<evidence type="ECO:0000313" key="3">
    <source>
        <dbReference type="EMBL" id="MBA0085252.1"/>
    </source>
</evidence>
<dbReference type="GO" id="GO:0016787">
    <property type="term" value="F:hydrolase activity"/>
    <property type="evidence" value="ECO:0007669"/>
    <property type="project" value="UniProtKB-KW"/>
</dbReference>
<dbReference type="EMBL" id="JACDQQ010000930">
    <property type="protein sequence ID" value="MBA0085252.1"/>
    <property type="molecule type" value="Genomic_DNA"/>
</dbReference>
<keyword evidence="3" id="KW-0378">Hydrolase</keyword>
<evidence type="ECO:0000259" key="1">
    <source>
        <dbReference type="Pfam" id="PF00561"/>
    </source>
</evidence>
<organism evidence="3 4">
    <name type="scientific">Candidatus Acidiferrum panamense</name>
    <dbReference type="NCBI Taxonomy" id="2741543"/>
    <lineage>
        <taxon>Bacteria</taxon>
        <taxon>Pseudomonadati</taxon>
        <taxon>Acidobacteriota</taxon>
        <taxon>Terriglobia</taxon>
        <taxon>Candidatus Acidiferrales</taxon>
        <taxon>Candidatus Acidiferrum</taxon>
    </lineage>
</organism>
<dbReference type="PANTHER" id="PTHR43798:SF33">
    <property type="entry name" value="HYDROLASE, PUTATIVE (AFU_ORTHOLOGUE AFUA_2G14860)-RELATED"/>
    <property type="match status" value="1"/>
</dbReference>
<dbReference type="Pfam" id="PF08386">
    <property type="entry name" value="Abhydrolase_4"/>
    <property type="match status" value="1"/>
</dbReference>
<dbReference type="Proteomes" id="UP000567293">
    <property type="component" value="Unassembled WGS sequence"/>
</dbReference>
<dbReference type="PRINTS" id="PR00111">
    <property type="entry name" value="ABHYDROLASE"/>
</dbReference>
<feature type="domain" description="AB hydrolase-1" evidence="1">
    <location>
        <begin position="27"/>
        <end position="133"/>
    </location>
</feature>
<proteinExistence type="predicted"/>
<dbReference type="GO" id="GO:0016020">
    <property type="term" value="C:membrane"/>
    <property type="evidence" value="ECO:0007669"/>
    <property type="project" value="TreeGrafter"/>
</dbReference>
<dbReference type="InterPro" id="IPR000073">
    <property type="entry name" value="AB_hydrolase_1"/>
</dbReference>
<dbReference type="AlphaFoldDB" id="A0A7V8NPQ5"/>